<keyword evidence="2" id="KW-1185">Reference proteome</keyword>
<gene>
    <name evidence="1" type="ORF">M8044_000124</name>
</gene>
<dbReference type="EMBL" id="JANHJP010000002">
    <property type="protein sequence ID" value="MDC9031905.1"/>
    <property type="molecule type" value="Genomic_DNA"/>
</dbReference>
<dbReference type="Proteomes" id="UP001221763">
    <property type="component" value="Unassembled WGS sequence"/>
</dbReference>
<protein>
    <submittedName>
        <fullName evidence="1">Uncharacterized protein</fullName>
    </submittedName>
</protein>
<dbReference type="RefSeq" id="WP_273585133.1">
    <property type="nucleotide sequence ID" value="NZ_JANHJP010000002.1"/>
</dbReference>
<organism evidence="1 2">
    <name type="scientific">Columbia Basin potato purple top phytoplasma</name>
    <dbReference type="NCBI Taxonomy" id="307134"/>
    <lineage>
        <taxon>Bacteria</taxon>
        <taxon>Bacillati</taxon>
        <taxon>Mycoplasmatota</taxon>
        <taxon>Mollicutes</taxon>
        <taxon>Acholeplasmatales</taxon>
        <taxon>Acholeplasmataceae</taxon>
        <taxon>Candidatus Phytoplasma</taxon>
        <taxon>16SrVI (Clover proliferation group)</taxon>
    </lineage>
</organism>
<evidence type="ECO:0000313" key="2">
    <source>
        <dbReference type="Proteomes" id="UP001221763"/>
    </source>
</evidence>
<reference evidence="1 2" key="1">
    <citation type="journal article" date="2023" name="Plant">
        <title>Draft Genome Sequence Resource of CBPPT1, a 'Candidatus Phytoplasma trifolii'-Related Strain Associated with Potato Purple Top Disease in the Columbia Basin, U.S.A.</title>
        <authorList>
            <person name="Wei W."/>
            <person name="Shao J."/>
            <person name="Bottner-Parker K.D."/>
            <person name="Zhao Y."/>
        </authorList>
    </citation>
    <scope>NUCLEOTIDE SEQUENCE [LARGE SCALE GENOMIC DNA]</scope>
    <source>
        <strain evidence="1 2">CBPPT1</strain>
    </source>
</reference>
<proteinExistence type="predicted"/>
<sequence>MKFFKNVKNPPFKIQMDLKMNKKYTFGLQKKILYLKEEPKVNTIVDLNKRLYQQVFEEY</sequence>
<comment type="caution">
    <text evidence="1">The sequence shown here is derived from an EMBL/GenBank/DDBJ whole genome shotgun (WGS) entry which is preliminary data.</text>
</comment>
<name>A0ABT5L8B4_9MOLU</name>
<accession>A0ABT5L8B4</accession>
<evidence type="ECO:0000313" key="1">
    <source>
        <dbReference type="EMBL" id="MDC9031905.1"/>
    </source>
</evidence>